<gene>
    <name evidence="2" type="ORF">DW322_08645</name>
</gene>
<evidence type="ECO:0000259" key="1">
    <source>
        <dbReference type="PROSITE" id="PS50943"/>
    </source>
</evidence>
<organism evidence="2 3">
    <name type="scientific">Rhodococcus rhodnii</name>
    <dbReference type="NCBI Taxonomy" id="38312"/>
    <lineage>
        <taxon>Bacteria</taxon>
        <taxon>Bacillati</taxon>
        <taxon>Actinomycetota</taxon>
        <taxon>Actinomycetes</taxon>
        <taxon>Mycobacteriales</taxon>
        <taxon>Nocardiaceae</taxon>
        <taxon>Rhodococcus</taxon>
    </lineage>
</organism>
<dbReference type="PROSITE" id="PS50943">
    <property type="entry name" value="HTH_CROC1"/>
    <property type="match status" value="1"/>
</dbReference>
<dbReference type="AlphaFoldDB" id="A0A6P2CBY7"/>
<dbReference type="Proteomes" id="UP000471120">
    <property type="component" value="Unassembled WGS sequence"/>
</dbReference>
<name>A0A6P2CBY7_9NOCA</name>
<protein>
    <submittedName>
        <fullName evidence="2">XRE family transcriptional regulator</fullName>
    </submittedName>
</protein>
<proteinExistence type="predicted"/>
<sequence length="88" mass="9850">MRLKSPGILRAFVGPEDDKKMSARKLARYVDVHPSFIDHLLAGRRRSCEPKTANRISEALAVPVEILFDVQVSTTKQQNSPRRAVHAA</sequence>
<reference evidence="2 3" key="1">
    <citation type="submission" date="2018-07" db="EMBL/GenBank/DDBJ databases">
        <title>Genome sequence of Rhodococcus rhodnii ATCC 35071 from Rhodnius prolixus.</title>
        <authorList>
            <person name="Patel V."/>
            <person name="Vogel K.J."/>
        </authorList>
    </citation>
    <scope>NUCLEOTIDE SEQUENCE [LARGE SCALE GENOMIC DNA]</scope>
    <source>
        <strain evidence="2 3">ATCC 35071</strain>
    </source>
</reference>
<comment type="caution">
    <text evidence="2">The sequence shown here is derived from an EMBL/GenBank/DDBJ whole genome shotgun (WGS) entry which is preliminary data.</text>
</comment>
<dbReference type="CDD" id="cd00093">
    <property type="entry name" value="HTH_XRE"/>
    <property type="match status" value="1"/>
</dbReference>
<accession>A0A6P2CBY7</accession>
<dbReference type="SUPFAM" id="SSF47413">
    <property type="entry name" value="lambda repressor-like DNA-binding domains"/>
    <property type="match status" value="1"/>
</dbReference>
<dbReference type="InterPro" id="IPR010982">
    <property type="entry name" value="Lambda_DNA-bd_dom_sf"/>
</dbReference>
<dbReference type="EMBL" id="QRCM01000001">
    <property type="protein sequence ID" value="TXG90277.1"/>
    <property type="molecule type" value="Genomic_DNA"/>
</dbReference>
<dbReference type="InterPro" id="IPR001387">
    <property type="entry name" value="Cro/C1-type_HTH"/>
</dbReference>
<dbReference type="Gene3D" id="1.10.260.40">
    <property type="entry name" value="lambda repressor-like DNA-binding domains"/>
    <property type="match status" value="1"/>
</dbReference>
<dbReference type="GO" id="GO:0003677">
    <property type="term" value="F:DNA binding"/>
    <property type="evidence" value="ECO:0007669"/>
    <property type="project" value="InterPro"/>
</dbReference>
<feature type="domain" description="HTH cro/C1-type" evidence="1">
    <location>
        <begin position="19"/>
        <end position="67"/>
    </location>
</feature>
<evidence type="ECO:0000313" key="2">
    <source>
        <dbReference type="EMBL" id="TXG90277.1"/>
    </source>
</evidence>
<evidence type="ECO:0000313" key="3">
    <source>
        <dbReference type="Proteomes" id="UP000471120"/>
    </source>
</evidence>